<evidence type="ECO:0000313" key="15">
    <source>
        <dbReference type="EMBL" id="RLV63126.1"/>
    </source>
</evidence>
<dbReference type="Proteomes" id="UP000276834">
    <property type="component" value="Unassembled WGS sequence"/>
</dbReference>
<evidence type="ECO:0000256" key="11">
    <source>
        <dbReference type="ARBA" id="ARBA00034430"/>
    </source>
</evidence>
<protein>
    <recommendedName>
        <fullName evidence="14">Inward rectifier potassium channel C-terminal domain-containing protein</fullName>
    </recommendedName>
</protein>
<keyword evidence="4 12" id="KW-0812">Transmembrane</keyword>
<evidence type="ECO:0000256" key="5">
    <source>
        <dbReference type="ARBA" id="ARBA00022882"/>
    </source>
</evidence>
<evidence type="ECO:0000313" key="16">
    <source>
        <dbReference type="Proteomes" id="UP000276834"/>
    </source>
</evidence>
<dbReference type="InterPro" id="IPR016449">
    <property type="entry name" value="K_chnl_inward-rec_Kir"/>
</dbReference>
<dbReference type="PANTHER" id="PTHR11767">
    <property type="entry name" value="INWARD RECTIFIER POTASSIUM CHANNEL"/>
    <property type="match status" value="1"/>
</dbReference>
<dbReference type="InterPro" id="IPR014756">
    <property type="entry name" value="Ig_E-set"/>
</dbReference>
<comment type="subcellular location">
    <subcellularLocation>
        <location evidence="1 12">Membrane</location>
        <topology evidence="1 12">Multi-pass membrane protein</topology>
    </subcellularLocation>
</comment>
<accession>A0A3L8Q759</accession>
<organism evidence="15 16">
    <name type="scientific">Chloebia gouldiae</name>
    <name type="common">Gouldian finch</name>
    <name type="synonym">Erythrura gouldiae</name>
    <dbReference type="NCBI Taxonomy" id="44316"/>
    <lineage>
        <taxon>Eukaryota</taxon>
        <taxon>Metazoa</taxon>
        <taxon>Chordata</taxon>
        <taxon>Craniata</taxon>
        <taxon>Vertebrata</taxon>
        <taxon>Euteleostomi</taxon>
        <taxon>Archelosauria</taxon>
        <taxon>Archosauria</taxon>
        <taxon>Dinosauria</taxon>
        <taxon>Saurischia</taxon>
        <taxon>Theropoda</taxon>
        <taxon>Coelurosauria</taxon>
        <taxon>Aves</taxon>
        <taxon>Neognathae</taxon>
        <taxon>Neoaves</taxon>
        <taxon>Telluraves</taxon>
        <taxon>Australaves</taxon>
        <taxon>Passeriformes</taxon>
        <taxon>Passeroidea</taxon>
        <taxon>Passeridae</taxon>
        <taxon>Chloebia</taxon>
    </lineage>
</organism>
<dbReference type="PANTHER" id="PTHR11767:SF17">
    <property type="entry name" value="G PROTEIN-ACTIVATED INWARD RECTIFIER POTASSIUM CHANNEL 3"/>
    <property type="match status" value="1"/>
</dbReference>
<comment type="caution">
    <text evidence="15">The sequence shown here is derived from an EMBL/GenBank/DDBJ whole genome shotgun (WGS) entry which is preliminary data.</text>
</comment>
<comment type="catalytic activity">
    <reaction evidence="11">
        <text>K(+)(in) = K(+)(out)</text>
        <dbReference type="Rhea" id="RHEA:29463"/>
        <dbReference type="ChEBI" id="CHEBI:29103"/>
    </reaction>
</comment>
<dbReference type="GO" id="GO:0034765">
    <property type="term" value="P:regulation of monoatomic ion transmembrane transport"/>
    <property type="evidence" value="ECO:0007669"/>
    <property type="project" value="TreeGrafter"/>
</dbReference>
<dbReference type="GO" id="GO:0005886">
    <property type="term" value="C:plasma membrane"/>
    <property type="evidence" value="ECO:0007669"/>
    <property type="project" value="TreeGrafter"/>
</dbReference>
<comment type="similarity">
    <text evidence="12">Belongs to the inward rectifier-type potassium channel (TC 1.A.2.1) family.</text>
</comment>
<keyword evidence="3 12" id="KW-0633">Potassium transport</keyword>
<keyword evidence="6 12" id="KW-0630">Potassium</keyword>
<keyword evidence="8 12" id="KW-0406">Ion transport</keyword>
<dbReference type="InterPro" id="IPR013518">
    <property type="entry name" value="K_chnl_inward-rec_Kir_cyto"/>
</dbReference>
<evidence type="ECO:0000256" key="7">
    <source>
        <dbReference type="ARBA" id="ARBA00022989"/>
    </source>
</evidence>
<proteinExistence type="inferred from homology"/>
<dbReference type="AlphaFoldDB" id="A0A3L8Q759"/>
<evidence type="ECO:0000256" key="9">
    <source>
        <dbReference type="ARBA" id="ARBA00023136"/>
    </source>
</evidence>
<keyword evidence="2 12" id="KW-0813">Transport</keyword>
<dbReference type="Gene3D" id="2.60.40.1400">
    <property type="entry name" value="G protein-activated inward rectifier potassium channel 1"/>
    <property type="match status" value="1"/>
</dbReference>
<reference evidence="15 16" key="1">
    <citation type="journal article" date="2018" name="Proc. R. Soc. B">
        <title>A non-coding region near Follistatin controls head colour polymorphism in the Gouldian finch.</title>
        <authorList>
            <person name="Toomey M.B."/>
            <person name="Marques C.I."/>
            <person name="Andrade P."/>
            <person name="Araujo P.M."/>
            <person name="Sabatino S."/>
            <person name="Gazda M.A."/>
            <person name="Afonso S."/>
            <person name="Lopes R.J."/>
            <person name="Corbo J.C."/>
            <person name="Carneiro M."/>
        </authorList>
    </citation>
    <scope>NUCLEOTIDE SEQUENCE [LARGE SCALE GENOMIC DNA]</scope>
    <source>
        <strain evidence="15">Red01</strain>
        <tissue evidence="15">Muscle</tissue>
    </source>
</reference>
<dbReference type="GO" id="GO:0034702">
    <property type="term" value="C:monoatomic ion channel complex"/>
    <property type="evidence" value="ECO:0007669"/>
    <property type="project" value="UniProtKB-KW"/>
</dbReference>
<evidence type="ECO:0000256" key="13">
    <source>
        <dbReference type="SAM" id="MobiDB-lite"/>
    </source>
</evidence>
<dbReference type="GO" id="GO:1990573">
    <property type="term" value="P:potassium ion import across plasma membrane"/>
    <property type="evidence" value="ECO:0007669"/>
    <property type="project" value="TreeGrafter"/>
</dbReference>
<keyword evidence="10 12" id="KW-0407">Ion channel</keyword>
<evidence type="ECO:0000256" key="3">
    <source>
        <dbReference type="ARBA" id="ARBA00022538"/>
    </source>
</evidence>
<dbReference type="PRINTS" id="PR01320">
    <property type="entry name" value="KIRCHANNEL"/>
</dbReference>
<evidence type="ECO:0000256" key="2">
    <source>
        <dbReference type="ARBA" id="ARBA00022448"/>
    </source>
</evidence>
<dbReference type="EMBL" id="QUSF01003784">
    <property type="protein sequence ID" value="RLV63126.1"/>
    <property type="molecule type" value="Genomic_DNA"/>
</dbReference>
<keyword evidence="16" id="KW-1185">Reference proteome</keyword>
<evidence type="ECO:0000256" key="8">
    <source>
        <dbReference type="ARBA" id="ARBA00023065"/>
    </source>
</evidence>
<feature type="region of interest" description="Disordered" evidence="13">
    <location>
        <begin position="552"/>
        <end position="571"/>
    </location>
</feature>
<evidence type="ECO:0000256" key="12">
    <source>
        <dbReference type="RuleBase" id="RU003822"/>
    </source>
</evidence>
<dbReference type="Pfam" id="PF17655">
    <property type="entry name" value="IRK_C"/>
    <property type="match status" value="1"/>
</dbReference>
<dbReference type="InterPro" id="IPR041647">
    <property type="entry name" value="IRK_C"/>
</dbReference>
<evidence type="ECO:0000256" key="4">
    <source>
        <dbReference type="ARBA" id="ARBA00022692"/>
    </source>
</evidence>
<dbReference type="SUPFAM" id="SSF81296">
    <property type="entry name" value="E set domains"/>
    <property type="match status" value="1"/>
</dbReference>
<keyword evidence="7" id="KW-1133">Transmembrane helix</keyword>
<feature type="domain" description="Inward rectifier potassium channel C-terminal" evidence="14">
    <location>
        <begin position="480"/>
        <end position="531"/>
    </location>
</feature>
<keyword evidence="5 12" id="KW-0851">Voltage-gated channel</keyword>
<dbReference type="GO" id="GO:0005242">
    <property type="term" value="F:inward rectifier potassium channel activity"/>
    <property type="evidence" value="ECO:0007669"/>
    <property type="project" value="InterPro"/>
</dbReference>
<evidence type="ECO:0000256" key="6">
    <source>
        <dbReference type="ARBA" id="ARBA00022958"/>
    </source>
</evidence>
<sequence length="953" mass="101165">MGISSSWDPSLLWGHLYEDASSSWGHLISIGRSHLHGDIVFLGPITWSMGTDNIHGDTSMGTHHLHGDLSPPWRHLHGDPSPPWAHLISMGTSLLGASQPPLPHFGSPHALGASETGVPLAPQLLGPPQPSYLWTRCYGVRGLQALGCPKSWGFHRPLLTDLGSPPYPGYSRDTQEGLGCPMPWVFHLWGAPCPGVSGVGVLGSPCPGGFRCWGPHPLSDSGVGVSMPRGFQVLGCWGPRALGVLGCPKLWGVSQTPPTRFGVSHALDSSDIGVPHALGHSDIGVPHALGHSGVGVPVPWVTQGSGYRGAHALGHSDIGVPIPWVAQVSGCPPGMTCQAHSSYLVDEVLWGQEPSGVGVPMPSVTQILGYRGAPNPGSLRCWVRFWGAPHPCPVSPRDDVPGTQLVPGRRGAVLGSPCPGSLRYRGAHALSDPRVGVSGCPPGMTCQARSSYLADELLCWGAHALGHSDIGVPLTPAPCARSSYLADEVLWGHRFTPLLSLEEGFYEVDYGGFHHTVPVPTPACSARQLAAAAARRDAHLYWSIPSRLDEAAAAGDEGDPEMSPRESNGTLASPESRMVVVVLGHPWIFGVFLDLWGRGGTPKSPMRSTGPWPAPSRGDATKDGGGGFEVSLGFWGGNPKIPHESNGALDGGDGLGCPWIFGASLGFWGVFGFLGCPWGREGTPKSPMRSTGPWPAPSRGDATKIWDGGGGFGVSLDFWGVPEFVGMMRDPKISHEINGTLASPDRGVNSTNPPLLGWWWWFWGMWRDPKIPHENIRALASPESRRGDATKIWDGGGGFGVSLDFWGLPGFVGTRRDPKISHEINGTLASPDRGVNSTNPLLLGWWWWFWGVPGCLGCPWASGVSLDFWGVPGFVGTRRDPKISHESNGALASPELRCCSDATKIWDGGGGFEMSLDFWGVPGFLGCPWVCGGKGNPQISHETKGTLASPESR</sequence>
<gene>
    <name evidence="15" type="ORF">DV515_00018592</name>
</gene>
<name>A0A3L8Q759_CHLGU</name>
<evidence type="ECO:0000259" key="14">
    <source>
        <dbReference type="Pfam" id="PF17655"/>
    </source>
</evidence>
<keyword evidence="9" id="KW-0472">Membrane</keyword>
<evidence type="ECO:0000256" key="10">
    <source>
        <dbReference type="ARBA" id="ARBA00023303"/>
    </source>
</evidence>
<evidence type="ECO:0000256" key="1">
    <source>
        <dbReference type="ARBA" id="ARBA00004141"/>
    </source>
</evidence>